<comment type="caution">
    <text evidence="2">The sequence shown here is derived from an EMBL/GenBank/DDBJ whole genome shotgun (WGS) entry which is preliminary data.</text>
</comment>
<feature type="compositionally biased region" description="Low complexity" evidence="1">
    <location>
        <begin position="82"/>
        <end position="110"/>
    </location>
</feature>
<feature type="region of interest" description="Disordered" evidence="1">
    <location>
        <begin position="268"/>
        <end position="287"/>
    </location>
</feature>
<feature type="region of interest" description="Disordered" evidence="1">
    <location>
        <begin position="82"/>
        <end position="132"/>
    </location>
</feature>
<feature type="compositionally biased region" description="Polar residues" evidence="1">
    <location>
        <begin position="152"/>
        <end position="169"/>
    </location>
</feature>
<dbReference type="EMBL" id="MU154642">
    <property type="protein sequence ID" value="KAF9490414.1"/>
    <property type="molecule type" value="Genomic_DNA"/>
</dbReference>
<dbReference type="OrthoDB" id="3215907at2759"/>
<evidence type="ECO:0000313" key="2">
    <source>
        <dbReference type="EMBL" id="KAF9490414.1"/>
    </source>
</evidence>
<feature type="compositionally biased region" description="Pro residues" evidence="1">
    <location>
        <begin position="275"/>
        <end position="287"/>
    </location>
</feature>
<feature type="compositionally biased region" description="Polar residues" evidence="1">
    <location>
        <begin position="176"/>
        <end position="190"/>
    </location>
</feature>
<accession>A0A9P5ZMC1</accession>
<evidence type="ECO:0000256" key="1">
    <source>
        <dbReference type="SAM" id="MobiDB-lite"/>
    </source>
</evidence>
<protein>
    <submittedName>
        <fullName evidence="2">Uncharacterized protein</fullName>
    </submittedName>
</protein>
<name>A0A9P5ZMC1_PLEER</name>
<evidence type="ECO:0000313" key="3">
    <source>
        <dbReference type="Proteomes" id="UP000807025"/>
    </source>
</evidence>
<gene>
    <name evidence="2" type="ORF">BDN71DRAFT_190826</name>
</gene>
<keyword evidence="3" id="KW-1185">Reference proteome</keyword>
<reference evidence="2" key="1">
    <citation type="submission" date="2020-11" db="EMBL/GenBank/DDBJ databases">
        <authorList>
            <consortium name="DOE Joint Genome Institute"/>
            <person name="Ahrendt S."/>
            <person name="Riley R."/>
            <person name="Andreopoulos W."/>
            <person name="Labutti K."/>
            <person name="Pangilinan J."/>
            <person name="Ruiz-Duenas F.J."/>
            <person name="Barrasa J.M."/>
            <person name="Sanchez-Garcia M."/>
            <person name="Camarero S."/>
            <person name="Miyauchi S."/>
            <person name="Serrano A."/>
            <person name="Linde D."/>
            <person name="Babiker R."/>
            <person name="Drula E."/>
            <person name="Ayuso-Fernandez I."/>
            <person name="Pacheco R."/>
            <person name="Padilla G."/>
            <person name="Ferreira P."/>
            <person name="Barriuso J."/>
            <person name="Kellner H."/>
            <person name="Castanera R."/>
            <person name="Alfaro M."/>
            <person name="Ramirez L."/>
            <person name="Pisabarro A.G."/>
            <person name="Kuo A."/>
            <person name="Tritt A."/>
            <person name="Lipzen A."/>
            <person name="He G."/>
            <person name="Yan M."/>
            <person name="Ng V."/>
            <person name="Cullen D."/>
            <person name="Martin F."/>
            <person name="Rosso M.-N."/>
            <person name="Henrissat B."/>
            <person name="Hibbett D."/>
            <person name="Martinez A.T."/>
            <person name="Grigoriev I.V."/>
        </authorList>
    </citation>
    <scope>NUCLEOTIDE SEQUENCE</scope>
    <source>
        <strain evidence="2">ATCC 90797</strain>
    </source>
</reference>
<feature type="region of interest" description="Disordered" evidence="1">
    <location>
        <begin position="19"/>
        <end position="48"/>
    </location>
</feature>
<proteinExistence type="predicted"/>
<organism evidence="2 3">
    <name type="scientific">Pleurotus eryngii</name>
    <name type="common">Boletus of the steppes</name>
    <dbReference type="NCBI Taxonomy" id="5323"/>
    <lineage>
        <taxon>Eukaryota</taxon>
        <taxon>Fungi</taxon>
        <taxon>Dikarya</taxon>
        <taxon>Basidiomycota</taxon>
        <taxon>Agaricomycotina</taxon>
        <taxon>Agaricomycetes</taxon>
        <taxon>Agaricomycetidae</taxon>
        <taxon>Agaricales</taxon>
        <taxon>Pleurotineae</taxon>
        <taxon>Pleurotaceae</taxon>
        <taxon>Pleurotus</taxon>
    </lineage>
</organism>
<sequence>MTFLHKRYCFPSVTTPLQRIHPNTMPRSHTTSTTSNVTPPPPTRNALPAAQRIRLMRSTRKLGEIFGEEPHVLEDDALSSISSSSISSTSTSSSTRLTHSASSSVTSLSSTDDEPPFTVPDRVVQKKKSKSILPRLTPSQPLFLKLNVKPQSHLPSAEHSPTSPVSPLNSMYDLKTPTQASQTQQEQPTLRSRLRSRGASITSMSWDFGVSGAVGVLNGSGSLCRSASISSVSPITAANAETRLRRKRMAKLKRTLGENVPFELVFGSSSAPSHSRPPPPPVPPMPASVLPPAPALKLRPPTPPKIKVPSPVSPPPCLPEINTDVSELNPFTDPHSSDADVLIIGPAASSINRPISTMTTASVYSQPSAGVDGAFQVHLPTPIPTPSPSSARLRPKARSLNIHRSRPRPLSINSPPALPSPFGGKSFLSFSPSTPVPTTPIAIAARGINPNALDAETFTPRAGSHSLDLPSSYRRSQWENLPDTPGYHTACHDVMGSGTQAFGRRKEKEWSGEWNKPDMTEVLKGLRGLKAS</sequence>
<feature type="region of interest" description="Disordered" evidence="1">
    <location>
        <begin position="152"/>
        <end position="196"/>
    </location>
</feature>
<dbReference type="Proteomes" id="UP000807025">
    <property type="component" value="Unassembled WGS sequence"/>
</dbReference>
<dbReference type="AlphaFoldDB" id="A0A9P5ZMC1"/>